<feature type="region of interest" description="Disordered" evidence="5">
    <location>
        <begin position="729"/>
        <end position="756"/>
    </location>
</feature>
<feature type="compositionally biased region" description="Polar residues" evidence="5">
    <location>
        <begin position="307"/>
        <end position="316"/>
    </location>
</feature>
<dbReference type="PANTHER" id="PTHR48029:SF1">
    <property type="entry name" value="NUCLEOLAR PROTEIN 8"/>
    <property type="match status" value="1"/>
</dbReference>
<evidence type="ECO:0000313" key="8">
    <source>
        <dbReference type="Proteomes" id="UP001208570"/>
    </source>
</evidence>
<feature type="region of interest" description="Disordered" evidence="5">
    <location>
        <begin position="863"/>
        <end position="931"/>
    </location>
</feature>
<dbReference type="PROSITE" id="PS50102">
    <property type="entry name" value="RRM"/>
    <property type="match status" value="1"/>
</dbReference>
<feature type="region of interest" description="Disordered" evidence="5">
    <location>
        <begin position="198"/>
        <end position="293"/>
    </location>
</feature>
<reference evidence="7" key="1">
    <citation type="journal article" date="2023" name="Mol. Biol. Evol.">
        <title>Third-Generation Sequencing Reveals the Adaptive Role of the Epigenome in Three Deep-Sea Polychaetes.</title>
        <authorList>
            <person name="Perez M."/>
            <person name="Aroh O."/>
            <person name="Sun Y."/>
            <person name="Lan Y."/>
            <person name="Juniper S.K."/>
            <person name="Young C.R."/>
            <person name="Angers B."/>
            <person name="Qian P.Y."/>
        </authorList>
    </citation>
    <scope>NUCLEOTIDE SEQUENCE</scope>
    <source>
        <strain evidence="7">P08H-3</strain>
    </source>
</reference>
<feature type="compositionally biased region" description="Basic and acidic residues" evidence="5">
    <location>
        <begin position="960"/>
        <end position="972"/>
    </location>
</feature>
<dbReference type="InterPro" id="IPR000504">
    <property type="entry name" value="RRM_dom"/>
</dbReference>
<evidence type="ECO:0000256" key="5">
    <source>
        <dbReference type="SAM" id="MobiDB-lite"/>
    </source>
</evidence>
<evidence type="ECO:0000313" key="7">
    <source>
        <dbReference type="EMBL" id="KAK2158028.1"/>
    </source>
</evidence>
<keyword evidence="8" id="KW-1185">Reference proteome</keyword>
<keyword evidence="2 4" id="KW-0694">RNA-binding</keyword>
<feature type="compositionally biased region" description="Acidic residues" evidence="5">
    <location>
        <begin position="905"/>
        <end position="920"/>
    </location>
</feature>
<feature type="domain" description="RRM" evidence="6">
    <location>
        <begin position="5"/>
        <end position="86"/>
    </location>
</feature>
<name>A0AAD9JRH5_9ANNE</name>
<dbReference type="InterPro" id="IPR035979">
    <property type="entry name" value="RBD_domain_sf"/>
</dbReference>
<dbReference type="Pfam" id="PF00076">
    <property type="entry name" value="RRM_1"/>
    <property type="match status" value="1"/>
</dbReference>
<proteinExistence type="predicted"/>
<accession>A0AAD9JRH5</accession>
<evidence type="ECO:0000259" key="6">
    <source>
        <dbReference type="PROSITE" id="PS50102"/>
    </source>
</evidence>
<sequence>MSEAKRLYVGGLAENITEEELCDRFNRFGDVTNIDVRSKHDILADEKKTFAYINLKITDDKLDKCIKVYNNSKWRGKQLQVQVAKECFLQRLQKERQIDDDGAGEEKRKLPSDDHEKIKETIIKATPEGTPVGNMRNWVVGSQGKILPVVYIRRKDKKKVIKVDPSKYIHHNRMLDDETQSSILDPADIPVDSLTWFQEEERQNNGKQYLSDSSRKLTKTSADSQLRHQGQEAVRKQMTRSNRQKSQHSKYNGNFASNHRQASGTVGFSSDGDDDDDDDNEISQTRLSTRFGSSEDTDEILLKLKMSSRNVKSQKTIKSERMKAQRMSGRSNSDIMDDSSSDEASEGSVDAVQGRAKPLPKWLESESESDLDQRTSTSYRHVESSADGNVANCRKLPSGSTTITSPVVQLGEAKAELRLNNKRKSIVKMVPVDKPASDVFPESQQSMQKDDVRRMPDKVRKEFTPKRRDNIDYVQKVLNEYSSGFQEPQQSDHSSTEMEEEEEELDVFEVIESGKVSKLYKDDSLDLGKNKNSCVKRVTSMQPIKVDVAKEMSIRQSSKVMMDTAVEGTSVVQKGNEKVKKLCTAEKAARVNEKRLNTLKERMLETRQQKTLVQQALAVVDSKKHVNKKILFDSDEEMEMLEEIKQAEKSDDRVSCSRSDLDMAVNKKVKSQRLFESDSEDSFDDGDVTDSDKERFKIRPEFEGKAGRKLLQLQSRFGNDTRFRLDRRFMENSSADDSDSEDEVNKGKDDATSEKNRALEILKSLVGHRADRKKQEKTFKDINTLHYDPASNAHLEFEIPVEKKRKKKIRQKIEVERGDVEKDEPKEDKPELPEVSSDRFYDVESSLKDLFGVKDKEEKPFSLTSAFGHVSEDEEIEDDGDLQEKKVVDKNIASWQQPMNHKDSSDEEDDDSIGGDEEDMNNMKSACNPLTDINSNKQKGFFLQLSDPEVQESLQFFTSPEDKNEMRRKWLEARPGLQDEEETQFKRSSFKPEV</sequence>
<comment type="subcellular location">
    <subcellularLocation>
        <location evidence="1">Nucleus</location>
        <location evidence="1">Nucleolus</location>
    </subcellularLocation>
</comment>
<protein>
    <recommendedName>
        <fullName evidence="6">RRM domain-containing protein</fullName>
    </recommendedName>
</protein>
<dbReference type="PANTHER" id="PTHR48029">
    <property type="entry name" value="NUCLEOLAR PROTEIN 8"/>
    <property type="match status" value="1"/>
</dbReference>
<dbReference type="InterPro" id="IPR034138">
    <property type="entry name" value="NOP8_RRM"/>
</dbReference>
<dbReference type="EMBL" id="JAODUP010000178">
    <property type="protein sequence ID" value="KAK2158028.1"/>
    <property type="molecule type" value="Genomic_DNA"/>
</dbReference>
<evidence type="ECO:0000256" key="3">
    <source>
        <dbReference type="ARBA" id="ARBA00023242"/>
    </source>
</evidence>
<feature type="region of interest" description="Disordered" evidence="5">
    <location>
        <begin position="437"/>
        <end position="456"/>
    </location>
</feature>
<evidence type="ECO:0000256" key="2">
    <source>
        <dbReference type="ARBA" id="ARBA00022884"/>
    </source>
</evidence>
<feature type="compositionally biased region" description="Polar residues" evidence="5">
    <location>
        <begin position="282"/>
        <end position="293"/>
    </location>
</feature>
<feature type="region of interest" description="Disordered" evidence="5">
    <location>
        <begin position="305"/>
        <end position="403"/>
    </location>
</feature>
<dbReference type="Gene3D" id="3.30.70.330">
    <property type="match status" value="1"/>
</dbReference>
<dbReference type="SMART" id="SM00360">
    <property type="entry name" value="RRM"/>
    <property type="match status" value="1"/>
</dbReference>
<feature type="compositionally biased region" description="Acidic residues" evidence="5">
    <location>
        <begin position="872"/>
        <end position="881"/>
    </location>
</feature>
<feature type="compositionally biased region" description="Basic and acidic residues" evidence="5">
    <location>
        <begin position="811"/>
        <end position="838"/>
    </location>
</feature>
<dbReference type="CDD" id="cd12226">
    <property type="entry name" value="RRM_NOL8"/>
    <property type="match status" value="1"/>
</dbReference>
<gene>
    <name evidence="7" type="ORF">LSH36_178g01033</name>
</gene>
<feature type="compositionally biased region" description="Basic and acidic residues" evidence="5">
    <location>
        <begin position="225"/>
        <end position="235"/>
    </location>
</feature>
<feature type="compositionally biased region" description="Acidic residues" evidence="5">
    <location>
        <begin position="271"/>
        <end position="281"/>
    </location>
</feature>
<keyword evidence="3" id="KW-0539">Nucleus</keyword>
<feature type="compositionally biased region" description="Polar residues" evidence="5">
    <location>
        <begin position="249"/>
        <end position="268"/>
    </location>
</feature>
<feature type="compositionally biased region" description="Acidic residues" evidence="5">
    <location>
        <begin position="677"/>
        <end position="689"/>
    </location>
</feature>
<evidence type="ECO:0000256" key="4">
    <source>
        <dbReference type="PROSITE-ProRule" id="PRU00176"/>
    </source>
</evidence>
<feature type="region of interest" description="Disordered" evidence="5">
    <location>
        <begin position="953"/>
        <end position="994"/>
    </location>
</feature>
<comment type="caution">
    <text evidence="7">The sequence shown here is derived from an EMBL/GenBank/DDBJ whole genome shotgun (WGS) entry which is preliminary data.</text>
</comment>
<dbReference type="Proteomes" id="UP001208570">
    <property type="component" value="Unassembled WGS sequence"/>
</dbReference>
<feature type="compositionally biased region" description="Acidic residues" evidence="5">
    <location>
        <begin position="335"/>
        <end position="345"/>
    </location>
</feature>
<dbReference type="AlphaFoldDB" id="A0AAD9JRH5"/>
<feature type="compositionally biased region" description="Basic and acidic residues" evidence="5">
    <location>
        <begin position="743"/>
        <end position="756"/>
    </location>
</feature>
<dbReference type="InterPro" id="IPR012677">
    <property type="entry name" value="Nucleotide-bd_a/b_plait_sf"/>
</dbReference>
<dbReference type="GO" id="GO:0005730">
    <property type="term" value="C:nucleolus"/>
    <property type="evidence" value="ECO:0007669"/>
    <property type="project" value="UniProtKB-SubCell"/>
</dbReference>
<feature type="region of interest" description="Disordered" evidence="5">
    <location>
        <begin position="805"/>
        <end position="838"/>
    </location>
</feature>
<feature type="region of interest" description="Disordered" evidence="5">
    <location>
        <begin position="676"/>
        <end position="695"/>
    </location>
</feature>
<dbReference type="SUPFAM" id="SSF54928">
    <property type="entry name" value="RNA-binding domain, RBD"/>
    <property type="match status" value="1"/>
</dbReference>
<organism evidence="7 8">
    <name type="scientific">Paralvinella palmiformis</name>
    <dbReference type="NCBI Taxonomy" id="53620"/>
    <lineage>
        <taxon>Eukaryota</taxon>
        <taxon>Metazoa</taxon>
        <taxon>Spiralia</taxon>
        <taxon>Lophotrochozoa</taxon>
        <taxon>Annelida</taxon>
        <taxon>Polychaeta</taxon>
        <taxon>Sedentaria</taxon>
        <taxon>Canalipalpata</taxon>
        <taxon>Terebellida</taxon>
        <taxon>Terebelliformia</taxon>
        <taxon>Alvinellidae</taxon>
        <taxon>Paralvinella</taxon>
    </lineage>
</organism>
<dbReference type="GO" id="GO:0003723">
    <property type="term" value="F:RNA binding"/>
    <property type="evidence" value="ECO:0007669"/>
    <property type="project" value="UniProtKB-UniRule"/>
</dbReference>
<evidence type="ECO:0000256" key="1">
    <source>
        <dbReference type="ARBA" id="ARBA00004604"/>
    </source>
</evidence>